<reference evidence="2" key="1">
    <citation type="journal article" date="2021" name="Proc. Natl. Acad. Sci. U.S.A.">
        <title>A Catalog of Tens of Thousands of Viruses from Human Metagenomes Reveals Hidden Associations with Chronic Diseases.</title>
        <authorList>
            <person name="Tisza M.J."/>
            <person name="Buck C.B."/>
        </authorList>
    </citation>
    <scope>NUCLEOTIDE SEQUENCE</scope>
    <source>
        <strain evidence="2">CtHDv29</strain>
    </source>
</reference>
<evidence type="ECO:0000256" key="1">
    <source>
        <dbReference type="SAM" id="Phobius"/>
    </source>
</evidence>
<protein>
    <submittedName>
        <fullName evidence="2">Uncharacterized protein</fullName>
    </submittedName>
</protein>
<sequence>MRVKGKWSKGEMARTIVIYLLRLLTMVLIWACALKTIAVLIAVGSNPELGTSVDLSDVLGYAGGAAVSELGLLAFKRVFAKKNEPVE</sequence>
<organism evidence="2">
    <name type="scientific">Siphoviridae sp. ctHDv29</name>
    <dbReference type="NCBI Taxonomy" id="2826228"/>
    <lineage>
        <taxon>Viruses</taxon>
        <taxon>Duplodnaviria</taxon>
        <taxon>Heunggongvirae</taxon>
        <taxon>Uroviricota</taxon>
        <taxon>Caudoviricetes</taxon>
    </lineage>
</organism>
<dbReference type="EMBL" id="BK014836">
    <property type="protein sequence ID" value="DAD77937.1"/>
    <property type="molecule type" value="Genomic_DNA"/>
</dbReference>
<proteinExistence type="predicted"/>
<name>A0A8S5M6H8_9CAUD</name>
<keyword evidence="1" id="KW-0812">Transmembrane</keyword>
<feature type="transmembrane region" description="Helical" evidence="1">
    <location>
        <begin position="20"/>
        <end position="43"/>
    </location>
</feature>
<feature type="transmembrane region" description="Helical" evidence="1">
    <location>
        <begin position="58"/>
        <end position="75"/>
    </location>
</feature>
<keyword evidence="1" id="KW-0472">Membrane</keyword>
<keyword evidence="1" id="KW-1133">Transmembrane helix</keyword>
<evidence type="ECO:0000313" key="2">
    <source>
        <dbReference type="EMBL" id="DAD77937.1"/>
    </source>
</evidence>
<accession>A0A8S5M6H8</accession>